<evidence type="ECO:0000313" key="18">
    <source>
        <dbReference type="Proteomes" id="UP000683429"/>
    </source>
</evidence>
<proteinExistence type="inferred from homology"/>
<dbReference type="GO" id="GO:0003887">
    <property type="term" value="F:DNA-directed DNA polymerase activity"/>
    <property type="evidence" value="ECO:0007669"/>
    <property type="project" value="UniProtKB-UniRule"/>
</dbReference>
<dbReference type="Pfam" id="PF21999">
    <property type="entry name" value="IMS_HHH_1"/>
    <property type="match status" value="1"/>
</dbReference>
<dbReference type="GO" id="GO:0006281">
    <property type="term" value="P:DNA repair"/>
    <property type="evidence" value="ECO:0007669"/>
    <property type="project" value="UniProtKB-UniRule"/>
</dbReference>
<evidence type="ECO:0000259" key="14">
    <source>
        <dbReference type="PROSITE" id="PS50173"/>
    </source>
</evidence>
<dbReference type="Gene3D" id="3.30.70.270">
    <property type="match status" value="1"/>
</dbReference>
<comment type="subunit">
    <text evidence="13">Monomer.</text>
</comment>
<dbReference type="SUPFAM" id="SSF56672">
    <property type="entry name" value="DNA/RNA polymerases"/>
    <property type="match status" value="1"/>
</dbReference>
<dbReference type="InterPro" id="IPR053848">
    <property type="entry name" value="IMS_HHH_1"/>
</dbReference>
<feature type="active site" evidence="13">
    <location>
        <position position="109"/>
    </location>
</feature>
<evidence type="ECO:0000256" key="8">
    <source>
        <dbReference type="ARBA" id="ARBA00022763"/>
    </source>
</evidence>
<dbReference type="InterPro" id="IPR043502">
    <property type="entry name" value="DNA/RNA_pol_sf"/>
</dbReference>
<dbReference type="InterPro" id="IPR022880">
    <property type="entry name" value="DNApol_IV"/>
</dbReference>
<evidence type="ECO:0000256" key="3">
    <source>
        <dbReference type="ARBA" id="ARBA00022490"/>
    </source>
</evidence>
<dbReference type="RefSeq" id="WP_036588182.1">
    <property type="nucleotide sequence ID" value="NZ_CP076607.1"/>
</dbReference>
<organism evidence="16 17">
    <name type="scientific">Paenibacillus sophorae</name>
    <dbReference type="NCBI Taxonomy" id="1333845"/>
    <lineage>
        <taxon>Bacteria</taxon>
        <taxon>Bacillati</taxon>
        <taxon>Bacillota</taxon>
        <taxon>Bacilli</taxon>
        <taxon>Bacillales</taxon>
        <taxon>Paenibacillaceae</taxon>
        <taxon>Paenibacillus</taxon>
    </lineage>
</organism>
<dbReference type="STRING" id="1333845.SAMN04487895_101590"/>
<dbReference type="PROSITE" id="PS50173">
    <property type="entry name" value="UMUC"/>
    <property type="match status" value="1"/>
</dbReference>
<protein>
    <recommendedName>
        <fullName evidence="13">DNA polymerase IV</fullName>
        <shortName evidence="13">Pol IV</shortName>
        <ecNumber evidence="13">2.7.7.7</ecNumber>
    </recommendedName>
</protein>
<keyword evidence="5 13" id="KW-0548">Nucleotidyltransferase</keyword>
<keyword evidence="10 13" id="KW-0238">DNA-binding</keyword>
<dbReference type="Gene3D" id="3.30.1490.100">
    <property type="entry name" value="DNA polymerase, Y-family, little finger domain"/>
    <property type="match status" value="1"/>
</dbReference>
<keyword evidence="3 13" id="KW-0963">Cytoplasm</keyword>
<dbReference type="HAMAP" id="MF_01113">
    <property type="entry name" value="DNApol_IV"/>
    <property type="match status" value="1"/>
</dbReference>
<dbReference type="OrthoDB" id="9808813at2"/>
<dbReference type="GO" id="GO:0009432">
    <property type="term" value="P:SOS response"/>
    <property type="evidence" value="ECO:0007669"/>
    <property type="project" value="TreeGrafter"/>
</dbReference>
<dbReference type="EC" id="2.7.7.7" evidence="13"/>
<keyword evidence="18" id="KW-1185">Reference proteome</keyword>
<sequence>MSKKQRTVMLIDMQSFYASVEKAKHPEYKNKPLVVAGDPARRSGIILAACPLAKQKGVKTAEALWEALQKCPDLIVIRPHMQEYIDVSMQIVEIIESFTDLVEPYSIDEMFCEFTGSMHLFANNPIHLAKHIQTKILSETGIYARAGIGENKIISKLCCDMIAKKISGGIFDLKKEELDKHIWHNPVREMWGIGSRMEKHLWKMGILTIGDLAKTPLSTLRNKWGVNGEVIWRTANGIDNSPVSVDTHRMQKDIGNGMTLPRDYRTGSEIEVVLLDLCSEVCRRARKKGLMGSVITVSISGADFDYKTGFSRQIKVVDPTNITLDVYETAKRLFYDYWDRQPVRRVGVSLSDLVKDDIYQLTLFDNKERQRAIDKVMDNIKDRFGEVSILRASSLTDAGQAVDRAEKIGGHYK</sequence>
<comment type="cofactor">
    <cofactor evidence="13">
        <name>Mg(2+)</name>
        <dbReference type="ChEBI" id="CHEBI:18420"/>
    </cofactor>
    <text evidence="13">Binds 2 magnesium ions per subunit.</text>
</comment>
<keyword evidence="13" id="KW-0239">DNA-directed DNA polymerase</keyword>
<dbReference type="Pfam" id="PF11799">
    <property type="entry name" value="IMS_C"/>
    <property type="match status" value="1"/>
</dbReference>
<dbReference type="Proteomes" id="UP000683429">
    <property type="component" value="Chromosome"/>
</dbReference>
<keyword evidence="8 13" id="KW-0227">DNA damage</keyword>
<evidence type="ECO:0000313" key="15">
    <source>
        <dbReference type="EMBL" id="QWU14291.1"/>
    </source>
</evidence>
<dbReference type="Gene3D" id="1.10.150.20">
    <property type="entry name" value="5' to 3' exonuclease, C-terminal subdomain"/>
    <property type="match status" value="1"/>
</dbReference>
<reference evidence="15 18" key="2">
    <citation type="submission" date="2021-06" db="EMBL/GenBank/DDBJ databases">
        <title>Whole genome sequence of Paenibacillus sophorae DSM23020 for comparative genomics.</title>
        <authorList>
            <person name="Kim M.-J."/>
            <person name="Lee G."/>
            <person name="Shin J.-H."/>
        </authorList>
    </citation>
    <scope>NUCLEOTIDE SEQUENCE [LARGE SCALE GENOMIC DNA]</scope>
    <source>
        <strain evidence="15 18">DSM 23020</strain>
    </source>
</reference>
<dbReference type="InterPro" id="IPR050116">
    <property type="entry name" value="DNA_polymerase-Y"/>
</dbReference>
<evidence type="ECO:0000256" key="5">
    <source>
        <dbReference type="ARBA" id="ARBA00022695"/>
    </source>
</evidence>
<evidence type="ECO:0000256" key="7">
    <source>
        <dbReference type="ARBA" id="ARBA00022723"/>
    </source>
</evidence>
<evidence type="ECO:0000256" key="9">
    <source>
        <dbReference type="ARBA" id="ARBA00022842"/>
    </source>
</evidence>
<dbReference type="GO" id="GO:0005829">
    <property type="term" value="C:cytosol"/>
    <property type="evidence" value="ECO:0007669"/>
    <property type="project" value="TreeGrafter"/>
</dbReference>
<dbReference type="Gene3D" id="3.40.1170.60">
    <property type="match status" value="1"/>
</dbReference>
<evidence type="ECO:0000256" key="6">
    <source>
        <dbReference type="ARBA" id="ARBA00022705"/>
    </source>
</evidence>
<keyword evidence="13" id="KW-0515">Mutator protein</keyword>
<dbReference type="PANTHER" id="PTHR11076">
    <property type="entry name" value="DNA REPAIR POLYMERASE UMUC / TRANSFERASE FAMILY MEMBER"/>
    <property type="match status" value="1"/>
</dbReference>
<dbReference type="CDD" id="cd01700">
    <property type="entry name" value="PolY_Pol_V_umuC"/>
    <property type="match status" value="1"/>
</dbReference>
<dbReference type="Proteomes" id="UP000198809">
    <property type="component" value="Unassembled WGS sequence"/>
</dbReference>
<dbReference type="EMBL" id="CP076607">
    <property type="protein sequence ID" value="QWU14291.1"/>
    <property type="molecule type" value="Genomic_DNA"/>
</dbReference>
<dbReference type="AlphaFoldDB" id="A0A1H8GP93"/>
<dbReference type="GO" id="GO:0000287">
    <property type="term" value="F:magnesium ion binding"/>
    <property type="evidence" value="ECO:0007669"/>
    <property type="project" value="UniProtKB-UniRule"/>
</dbReference>
<evidence type="ECO:0000256" key="4">
    <source>
        <dbReference type="ARBA" id="ARBA00022679"/>
    </source>
</evidence>
<feature type="site" description="Substrate discrimination" evidence="13">
    <location>
        <position position="17"/>
    </location>
</feature>
<dbReference type="PANTHER" id="PTHR11076:SF35">
    <property type="entry name" value="DNA REPAIR PROTEIN HOMOLOG YOBH"/>
    <property type="match status" value="1"/>
</dbReference>
<name>A0A1H8GP93_9BACL</name>
<dbReference type="EMBL" id="FODH01000001">
    <property type="protein sequence ID" value="SEN45660.1"/>
    <property type="molecule type" value="Genomic_DNA"/>
</dbReference>
<dbReference type="InterPro" id="IPR036775">
    <property type="entry name" value="DNA_pol_Y-fam_lit_finger_sf"/>
</dbReference>
<comment type="function">
    <text evidence="13">Poorly processive, error-prone DNA polymerase involved in untargeted mutagenesis. Copies undamaged DNA at stalled replication forks, which arise in vivo from mismatched or misaligned primer ends. These misaligned primers can be extended by PolIV. Exhibits no 3'-5' exonuclease (proofreading) activity. May be involved in translesional synthesis, in conjunction with the beta clamp from PolIII.</text>
</comment>
<feature type="binding site" evidence="13">
    <location>
        <position position="108"/>
    </location>
    <ligand>
        <name>Mg(2+)</name>
        <dbReference type="ChEBI" id="CHEBI:18420"/>
    </ligand>
</feature>
<comment type="catalytic activity">
    <reaction evidence="12 13">
        <text>DNA(n) + a 2'-deoxyribonucleoside 5'-triphosphate = DNA(n+1) + diphosphate</text>
        <dbReference type="Rhea" id="RHEA:22508"/>
        <dbReference type="Rhea" id="RHEA-COMP:17339"/>
        <dbReference type="Rhea" id="RHEA-COMP:17340"/>
        <dbReference type="ChEBI" id="CHEBI:33019"/>
        <dbReference type="ChEBI" id="CHEBI:61560"/>
        <dbReference type="ChEBI" id="CHEBI:173112"/>
        <dbReference type="EC" id="2.7.7.7"/>
    </reaction>
</comment>
<gene>
    <name evidence="13" type="primary">dinB</name>
    <name evidence="15" type="ORF">KP014_20505</name>
    <name evidence="16" type="ORF">SAMN04487895_101590</name>
</gene>
<dbReference type="SUPFAM" id="SSF100879">
    <property type="entry name" value="Lesion bypass DNA polymerase (Y-family), little finger domain"/>
    <property type="match status" value="1"/>
</dbReference>
<keyword evidence="11 13" id="KW-0234">DNA repair</keyword>
<dbReference type="GO" id="GO:0006261">
    <property type="term" value="P:DNA-templated DNA replication"/>
    <property type="evidence" value="ECO:0007669"/>
    <property type="project" value="UniProtKB-UniRule"/>
</dbReference>
<dbReference type="InterPro" id="IPR017961">
    <property type="entry name" value="DNA_pol_Y-fam_little_finger"/>
</dbReference>
<dbReference type="Pfam" id="PF00817">
    <property type="entry name" value="IMS"/>
    <property type="match status" value="1"/>
</dbReference>
<keyword evidence="9 13" id="KW-0460">Magnesium</keyword>
<dbReference type="GO" id="GO:0042276">
    <property type="term" value="P:error-prone translesion synthesis"/>
    <property type="evidence" value="ECO:0007669"/>
    <property type="project" value="TreeGrafter"/>
</dbReference>
<feature type="domain" description="UmuC" evidence="14">
    <location>
        <begin position="8"/>
        <end position="194"/>
    </location>
</feature>
<evidence type="ECO:0000256" key="1">
    <source>
        <dbReference type="ARBA" id="ARBA00004496"/>
    </source>
</evidence>
<feature type="binding site" evidence="13">
    <location>
        <position position="12"/>
    </location>
    <ligand>
        <name>Mg(2+)</name>
        <dbReference type="ChEBI" id="CHEBI:18420"/>
    </ligand>
</feature>
<evidence type="ECO:0000256" key="12">
    <source>
        <dbReference type="ARBA" id="ARBA00049244"/>
    </source>
</evidence>
<reference evidence="16 17" key="1">
    <citation type="submission" date="2016-10" db="EMBL/GenBank/DDBJ databases">
        <authorList>
            <person name="de Groot N.N."/>
        </authorList>
    </citation>
    <scope>NUCLEOTIDE SEQUENCE [LARGE SCALE GENOMIC DNA]</scope>
    <source>
        <strain evidence="16 17">CGMCC 1.10238</strain>
    </source>
</reference>
<evidence type="ECO:0000313" key="16">
    <source>
        <dbReference type="EMBL" id="SEN45660.1"/>
    </source>
</evidence>
<dbReference type="NCBIfam" id="NF002848">
    <property type="entry name" value="PRK03103.1"/>
    <property type="match status" value="1"/>
</dbReference>
<evidence type="ECO:0000256" key="13">
    <source>
        <dbReference type="HAMAP-Rule" id="MF_01113"/>
    </source>
</evidence>
<keyword evidence="6 13" id="KW-0235">DNA replication</keyword>
<accession>A0A1H8GP93</accession>
<comment type="similarity">
    <text evidence="2 13">Belongs to the DNA polymerase type-Y family.</text>
</comment>
<dbReference type="InterPro" id="IPR043128">
    <property type="entry name" value="Rev_trsase/Diguanyl_cyclase"/>
</dbReference>
<evidence type="ECO:0000256" key="11">
    <source>
        <dbReference type="ARBA" id="ARBA00023204"/>
    </source>
</evidence>
<evidence type="ECO:0000256" key="2">
    <source>
        <dbReference type="ARBA" id="ARBA00010945"/>
    </source>
</evidence>
<dbReference type="InterPro" id="IPR001126">
    <property type="entry name" value="UmuC"/>
</dbReference>
<keyword evidence="7 13" id="KW-0479">Metal-binding</keyword>
<comment type="subcellular location">
    <subcellularLocation>
        <location evidence="1 13">Cytoplasm</location>
    </subcellularLocation>
</comment>
<keyword evidence="4 13" id="KW-0808">Transferase</keyword>
<evidence type="ECO:0000256" key="10">
    <source>
        <dbReference type="ARBA" id="ARBA00023125"/>
    </source>
</evidence>
<dbReference type="GO" id="GO:0003684">
    <property type="term" value="F:damaged DNA binding"/>
    <property type="evidence" value="ECO:0007669"/>
    <property type="project" value="InterPro"/>
</dbReference>
<evidence type="ECO:0000313" key="17">
    <source>
        <dbReference type="Proteomes" id="UP000198809"/>
    </source>
</evidence>